<proteinExistence type="predicted"/>
<evidence type="ECO:0000313" key="2">
    <source>
        <dbReference type="Proteomes" id="UP000784294"/>
    </source>
</evidence>
<keyword evidence="2" id="KW-1185">Reference proteome</keyword>
<accession>A0A3S5ACZ3</accession>
<name>A0A3S5ACZ3_9PLAT</name>
<gene>
    <name evidence="1" type="ORF">PXEA_LOCUS27187</name>
</gene>
<comment type="caution">
    <text evidence="1">The sequence shown here is derived from an EMBL/GenBank/DDBJ whole genome shotgun (WGS) entry which is preliminary data.</text>
</comment>
<dbReference type="EMBL" id="CAAALY010246320">
    <property type="protein sequence ID" value="VEL33747.1"/>
    <property type="molecule type" value="Genomic_DNA"/>
</dbReference>
<dbReference type="Proteomes" id="UP000784294">
    <property type="component" value="Unassembled WGS sequence"/>
</dbReference>
<sequence length="126" mass="14630">MDNMSKLRRDLARTLTPEHFQKLQRMADRKSRRICVLIAKKHNDKVLKYGIIRPHRLKPALSVKWVSKVTTPTDQFDKRHKMVNLSSLRLAPKTNTILRKGPNFSYQNGKNLIEDILVEAINISGK</sequence>
<protein>
    <submittedName>
        <fullName evidence="1">Uncharacterized protein</fullName>
    </submittedName>
</protein>
<dbReference type="AlphaFoldDB" id="A0A3S5ACZ3"/>
<organism evidence="1 2">
    <name type="scientific">Protopolystoma xenopodis</name>
    <dbReference type="NCBI Taxonomy" id="117903"/>
    <lineage>
        <taxon>Eukaryota</taxon>
        <taxon>Metazoa</taxon>
        <taxon>Spiralia</taxon>
        <taxon>Lophotrochozoa</taxon>
        <taxon>Platyhelminthes</taxon>
        <taxon>Monogenea</taxon>
        <taxon>Polyopisthocotylea</taxon>
        <taxon>Polystomatidea</taxon>
        <taxon>Polystomatidae</taxon>
        <taxon>Protopolystoma</taxon>
    </lineage>
</organism>
<reference evidence="1" key="1">
    <citation type="submission" date="2018-11" db="EMBL/GenBank/DDBJ databases">
        <authorList>
            <consortium name="Pathogen Informatics"/>
        </authorList>
    </citation>
    <scope>NUCLEOTIDE SEQUENCE</scope>
</reference>
<evidence type="ECO:0000313" key="1">
    <source>
        <dbReference type="EMBL" id="VEL33747.1"/>
    </source>
</evidence>